<dbReference type="OrthoDB" id="2531389at2"/>
<dbReference type="PROSITE" id="PS51257">
    <property type="entry name" value="PROKAR_LIPOPROTEIN"/>
    <property type="match status" value="1"/>
</dbReference>
<dbReference type="PANTHER" id="PTHR43649">
    <property type="entry name" value="ARABINOSE-BINDING PROTEIN-RELATED"/>
    <property type="match status" value="1"/>
</dbReference>
<gene>
    <name evidence="8" type="ORF">DLM86_06360</name>
</gene>
<dbReference type="Pfam" id="PF01547">
    <property type="entry name" value="SBP_bac_1"/>
    <property type="match status" value="1"/>
</dbReference>
<dbReference type="RefSeq" id="WP_110839114.1">
    <property type="nucleotide sequence ID" value="NZ_QJVJ01000002.1"/>
</dbReference>
<keyword evidence="9" id="KW-1185">Reference proteome</keyword>
<evidence type="ECO:0000256" key="3">
    <source>
        <dbReference type="ARBA" id="ARBA00023136"/>
    </source>
</evidence>
<evidence type="ECO:0000256" key="6">
    <source>
        <dbReference type="SAM" id="MobiDB-lite"/>
    </source>
</evidence>
<feature type="signal peptide" evidence="7">
    <location>
        <begin position="1"/>
        <end position="20"/>
    </location>
</feature>
<keyword evidence="5" id="KW-0449">Lipoprotein</keyword>
<organism evidence="8 9">
    <name type="scientific">Paenibacillus flagellatus</name>
    <dbReference type="NCBI Taxonomy" id="2211139"/>
    <lineage>
        <taxon>Bacteria</taxon>
        <taxon>Bacillati</taxon>
        <taxon>Bacillota</taxon>
        <taxon>Bacilli</taxon>
        <taxon>Bacillales</taxon>
        <taxon>Paenibacillaceae</taxon>
        <taxon>Paenibacillus</taxon>
    </lineage>
</organism>
<sequence length="504" mass="55637">MKAWTRGVTALLIAASASVAGCGTEKETAKEPNAPASEKGQQPPASKEPVKFSVFVPGSGGNPPPDKDPILQQLNKELNMQMEFNIGVAEYNQVLTTKIAGGTPPDVFGVNKSTVRQFAKQGILLQLDNYLDKMPNVKKSYTATDLNKGKVDGRMYALAKRPDIPMTTYWIRADWLKKLDLQPPKTIEEFKNVLVAFTERDPDGNGKKDTYGLTGADLPAFSPLFTAFGVADPGHYMIRDNKVVYSTTDPAMKQALAYIADLIASGVVDPEIITNKNPIEKAFKGQAGVIYIGWPSIATDATIDTYKKINPNAEWIQLDAMTGPGGTFQGIWDVGRNPSMIGLSKALEKQPEKLEKVLEYLNHITDPGKGQLIVNYGVEGTHYKVENGKVTALPAIAETAYAWQVQLTGRNEMDYLKTKFPKQEAVIEFAKNQPRIQVYSEFVPPPEAAVADERYEYEELVKFVYGKRPLAEFDAYVKTLNDKFALPARLQTAERTLAELGYLK</sequence>
<dbReference type="SUPFAM" id="SSF53850">
    <property type="entry name" value="Periplasmic binding protein-like II"/>
    <property type="match status" value="1"/>
</dbReference>
<feature type="chain" id="PRO_5039560558" evidence="7">
    <location>
        <begin position="21"/>
        <end position="504"/>
    </location>
</feature>
<proteinExistence type="predicted"/>
<dbReference type="InterPro" id="IPR006059">
    <property type="entry name" value="SBP"/>
</dbReference>
<dbReference type="PANTHER" id="PTHR43649:SF33">
    <property type="entry name" value="POLYGALACTURONAN_RHAMNOGALACTURONAN-BINDING PROTEIN YTCQ"/>
    <property type="match status" value="1"/>
</dbReference>
<dbReference type="Proteomes" id="UP000247476">
    <property type="component" value="Unassembled WGS sequence"/>
</dbReference>
<evidence type="ECO:0000256" key="7">
    <source>
        <dbReference type="SAM" id="SignalP"/>
    </source>
</evidence>
<evidence type="ECO:0000313" key="8">
    <source>
        <dbReference type="EMBL" id="PYI56587.1"/>
    </source>
</evidence>
<keyword evidence="2 7" id="KW-0732">Signal</keyword>
<evidence type="ECO:0000256" key="1">
    <source>
        <dbReference type="ARBA" id="ARBA00022475"/>
    </source>
</evidence>
<evidence type="ECO:0000256" key="4">
    <source>
        <dbReference type="ARBA" id="ARBA00023139"/>
    </source>
</evidence>
<dbReference type="EMBL" id="QJVJ01000002">
    <property type="protein sequence ID" value="PYI56587.1"/>
    <property type="molecule type" value="Genomic_DNA"/>
</dbReference>
<accession>A0A2V5KWB8</accession>
<reference evidence="8 9" key="1">
    <citation type="submission" date="2018-05" db="EMBL/GenBank/DDBJ databases">
        <title>Paenibacillus flagellatus sp. nov., isolated from selenium mineral soil.</title>
        <authorList>
            <person name="Dai X."/>
        </authorList>
    </citation>
    <scope>NUCLEOTIDE SEQUENCE [LARGE SCALE GENOMIC DNA]</scope>
    <source>
        <strain evidence="8 9">DXL2</strain>
    </source>
</reference>
<keyword evidence="3" id="KW-0472">Membrane</keyword>
<keyword evidence="4" id="KW-0564">Palmitate</keyword>
<dbReference type="AlphaFoldDB" id="A0A2V5KWB8"/>
<evidence type="ECO:0000256" key="2">
    <source>
        <dbReference type="ARBA" id="ARBA00022729"/>
    </source>
</evidence>
<dbReference type="Gene3D" id="3.40.190.10">
    <property type="entry name" value="Periplasmic binding protein-like II"/>
    <property type="match status" value="2"/>
</dbReference>
<evidence type="ECO:0000256" key="5">
    <source>
        <dbReference type="ARBA" id="ARBA00023288"/>
    </source>
</evidence>
<keyword evidence="1" id="KW-1003">Cell membrane</keyword>
<evidence type="ECO:0000313" key="9">
    <source>
        <dbReference type="Proteomes" id="UP000247476"/>
    </source>
</evidence>
<feature type="region of interest" description="Disordered" evidence="6">
    <location>
        <begin position="22"/>
        <end position="68"/>
    </location>
</feature>
<comment type="caution">
    <text evidence="8">The sequence shown here is derived from an EMBL/GenBank/DDBJ whole genome shotgun (WGS) entry which is preliminary data.</text>
</comment>
<name>A0A2V5KWB8_9BACL</name>
<dbReference type="InterPro" id="IPR050490">
    <property type="entry name" value="Bact_solute-bd_prot1"/>
</dbReference>
<protein>
    <submittedName>
        <fullName evidence="8">ABC transporter substrate-binding protein</fullName>
    </submittedName>
</protein>